<dbReference type="PANTHER" id="PTHR11061:SF30">
    <property type="entry name" value="TRNA (URACIL(54)-C(5))-METHYLTRANSFERASE"/>
    <property type="match status" value="1"/>
</dbReference>
<dbReference type="Pfam" id="PF05958">
    <property type="entry name" value="tRNA_U5-meth_tr"/>
    <property type="match status" value="1"/>
</dbReference>
<dbReference type="RefSeq" id="WP_344340327.1">
    <property type="nucleotide sequence ID" value="NZ_BAAAQT010000005.1"/>
</dbReference>
<dbReference type="InterPro" id="IPR010280">
    <property type="entry name" value="U5_MeTrfase_fam"/>
</dbReference>
<reference evidence="6 7" key="1">
    <citation type="journal article" date="2019" name="Int. J. Syst. Evol. Microbiol.">
        <title>The Global Catalogue of Microorganisms (GCM) 10K type strain sequencing project: providing services to taxonomists for standard genome sequencing and annotation.</title>
        <authorList>
            <consortium name="The Broad Institute Genomics Platform"/>
            <consortium name="The Broad Institute Genome Sequencing Center for Infectious Disease"/>
            <person name="Wu L."/>
            <person name="Ma J."/>
        </authorList>
    </citation>
    <scope>NUCLEOTIDE SEQUENCE [LARGE SCALE GENOMIC DNA]</scope>
    <source>
        <strain evidence="6 7">JCM 16026</strain>
    </source>
</reference>
<feature type="binding site" evidence="4">
    <location>
        <position position="265"/>
    </location>
    <ligand>
        <name>S-adenosyl-L-methionine</name>
        <dbReference type="ChEBI" id="CHEBI:59789"/>
    </ligand>
</feature>
<organism evidence="6 7">
    <name type="scientific">Agrococcus versicolor</name>
    <dbReference type="NCBI Taxonomy" id="501482"/>
    <lineage>
        <taxon>Bacteria</taxon>
        <taxon>Bacillati</taxon>
        <taxon>Actinomycetota</taxon>
        <taxon>Actinomycetes</taxon>
        <taxon>Micrococcales</taxon>
        <taxon>Microbacteriaceae</taxon>
        <taxon>Agrococcus</taxon>
    </lineage>
</organism>
<dbReference type="InterPro" id="IPR030390">
    <property type="entry name" value="MeTrfase_TrmA_AS"/>
</dbReference>
<dbReference type="SUPFAM" id="SSF53335">
    <property type="entry name" value="S-adenosyl-L-methionine-dependent methyltransferases"/>
    <property type="match status" value="1"/>
</dbReference>
<feature type="active site" description="Nucleophile" evidence="4">
    <location>
        <position position="334"/>
    </location>
</feature>
<dbReference type="Gene3D" id="2.40.50.1070">
    <property type="match status" value="1"/>
</dbReference>
<sequence length="378" mass="40486">MTLAAPALDCGYHRAGLCDSCTRIDVPYADQLARKDAAARAAVPGATWLPPQASAVEAFRNKAKMVAGGTIDAPTLGILDGERRGVDLRRCPLHEQPIRDALPVLAELVRDARVPPYSVPERRGELKHVLVTSSPDGELMVRFVLRSTEAVPRIAKRLAWLRERIPGLVVASASILPEHRAVVEGDVEVPLTHEQTLVMRLNGVPLALRPGGFFQTNTAVAAALYREATAWIDDVDPASVADLYCGVGGFALHAARPGRDVVGVETSAEAIAGAIETAAATATPARFVVGDATAADDTTVDADLVVVNPPRRGIGALAVRLEASRARHVVYSSCNPTTLARDLQAMPSLRPVRARMFDMFPHNDHAEVLVLLERVSDR</sequence>
<protein>
    <submittedName>
        <fullName evidence="6">23S rRNA (Uracil(747)-C(5))-methyltransferase RlmC</fullName>
    </submittedName>
</protein>
<dbReference type="PROSITE" id="PS51687">
    <property type="entry name" value="SAM_MT_RNA_M5U"/>
    <property type="match status" value="1"/>
</dbReference>
<dbReference type="PROSITE" id="PS01230">
    <property type="entry name" value="TRMA_1"/>
    <property type="match status" value="1"/>
</dbReference>
<dbReference type="CDD" id="cd02440">
    <property type="entry name" value="AdoMet_MTases"/>
    <property type="match status" value="1"/>
</dbReference>
<keyword evidence="3 4" id="KW-0949">S-adenosyl-L-methionine</keyword>
<feature type="active site" evidence="5">
    <location>
        <position position="334"/>
    </location>
</feature>
<evidence type="ECO:0000256" key="3">
    <source>
        <dbReference type="ARBA" id="ARBA00022691"/>
    </source>
</evidence>
<accession>A0ABN3AKP8</accession>
<keyword evidence="2 4" id="KW-0808">Transferase</keyword>
<keyword evidence="7" id="KW-1185">Reference proteome</keyword>
<keyword evidence="1 4" id="KW-0489">Methyltransferase</keyword>
<comment type="caution">
    <text evidence="6">The sequence shown here is derived from an EMBL/GenBank/DDBJ whole genome shotgun (WGS) entry which is preliminary data.</text>
</comment>
<evidence type="ECO:0000256" key="1">
    <source>
        <dbReference type="ARBA" id="ARBA00022603"/>
    </source>
</evidence>
<name>A0ABN3AKP8_9MICO</name>
<evidence type="ECO:0000256" key="2">
    <source>
        <dbReference type="ARBA" id="ARBA00022679"/>
    </source>
</evidence>
<feature type="binding site" evidence="4">
    <location>
        <position position="244"/>
    </location>
    <ligand>
        <name>S-adenosyl-L-methionine</name>
        <dbReference type="ChEBI" id="CHEBI:59789"/>
    </ligand>
</feature>
<dbReference type="PANTHER" id="PTHR11061">
    <property type="entry name" value="RNA M5U METHYLTRANSFERASE"/>
    <property type="match status" value="1"/>
</dbReference>
<dbReference type="Proteomes" id="UP001501599">
    <property type="component" value="Unassembled WGS sequence"/>
</dbReference>
<gene>
    <name evidence="6" type="primary">rlmC</name>
    <name evidence="6" type="ORF">GCM10009846_06830</name>
</gene>
<comment type="similarity">
    <text evidence="4">Belongs to the class I-like SAM-binding methyltransferase superfamily. RNA M5U methyltransferase family.</text>
</comment>
<evidence type="ECO:0000313" key="6">
    <source>
        <dbReference type="EMBL" id="GAA2171759.1"/>
    </source>
</evidence>
<dbReference type="EMBL" id="BAAAQT010000005">
    <property type="protein sequence ID" value="GAA2171759.1"/>
    <property type="molecule type" value="Genomic_DNA"/>
</dbReference>
<evidence type="ECO:0000256" key="4">
    <source>
        <dbReference type="PROSITE-ProRule" id="PRU01024"/>
    </source>
</evidence>
<dbReference type="Gene3D" id="3.40.50.150">
    <property type="entry name" value="Vaccinia Virus protein VP39"/>
    <property type="match status" value="1"/>
</dbReference>
<proteinExistence type="inferred from homology"/>
<evidence type="ECO:0000313" key="7">
    <source>
        <dbReference type="Proteomes" id="UP001501599"/>
    </source>
</evidence>
<evidence type="ECO:0000256" key="5">
    <source>
        <dbReference type="PROSITE-ProRule" id="PRU10015"/>
    </source>
</evidence>
<feature type="binding site" evidence="4">
    <location>
        <position position="215"/>
    </location>
    <ligand>
        <name>S-adenosyl-L-methionine</name>
        <dbReference type="ChEBI" id="CHEBI:59789"/>
    </ligand>
</feature>
<feature type="binding site" evidence="4">
    <location>
        <position position="308"/>
    </location>
    <ligand>
        <name>S-adenosyl-L-methionine</name>
        <dbReference type="ChEBI" id="CHEBI:59789"/>
    </ligand>
</feature>
<dbReference type="InterPro" id="IPR029063">
    <property type="entry name" value="SAM-dependent_MTases_sf"/>
</dbReference>